<evidence type="ECO:0000256" key="1">
    <source>
        <dbReference type="ARBA" id="ARBA00004442"/>
    </source>
</evidence>
<dbReference type="Pfam" id="PF07980">
    <property type="entry name" value="SusD_RagB"/>
    <property type="match status" value="1"/>
</dbReference>
<feature type="domain" description="SusD-like N-terminal" evidence="7">
    <location>
        <begin position="26"/>
        <end position="172"/>
    </location>
</feature>
<dbReference type="SUPFAM" id="SSF48452">
    <property type="entry name" value="TPR-like"/>
    <property type="match status" value="1"/>
</dbReference>
<evidence type="ECO:0000313" key="9">
    <source>
        <dbReference type="Proteomes" id="UP000260644"/>
    </source>
</evidence>
<evidence type="ECO:0000313" key="8">
    <source>
        <dbReference type="EMBL" id="RFS19316.1"/>
    </source>
</evidence>
<accession>A0A3E1Y3T3</accession>
<evidence type="ECO:0000259" key="7">
    <source>
        <dbReference type="Pfam" id="PF14322"/>
    </source>
</evidence>
<evidence type="ECO:0000259" key="6">
    <source>
        <dbReference type="Pfam" id="PF07980"/>
    </source>
</evidence>
<dbReference type="Proteomes" id="UP000260644">
    <property type="component" value="Unassembled WGS sequence"/>
</dbReference>
<comment type="similarity">
    <text evidence="2">Belongs to the SusD family.</text>
</comment>
<evidence type="ECO:0000256" key="3">
    <source>
        <dbReference type="ARBA" id="ARBA00022729"/>
    </source>
</evidence>
<keyword evidence="9" id="KW-1185">Reference proteome</keyword>
<feature type="domain" description="RagB/SusD" evidence="6">
    <location>
        <begin position="359"/>
        <end position="448"/>
    </location>
</feature>
<dbReference type="PROSITE" id="PS51257">
    <property type="entry name" value="PROKAR_LIPOPROTEIN"/>
    <property type="match status" value="1"/>
</dbReference>
<keyword evidence="4" id="KW-0472">Membrane</keyword>
<reference evidence="8 9" key="1">
    <citation type="submission" date="2018-07" db="EMBL/GenBank/DDBJ databases">
        <title>Chitinophaga K2CV101002-2 sp. nov., isolated from a monsoon evergreen broad-leaved forest soil.</title>
        <authorList>
            <person name="Lv Y."/>
        </authorList>
    </citation>
    <scope>NUCLEOTIDE SEQUENCE [LARGE SCALE GENOMIC DNA]</scope>
    <source>
        <strain evidence="8 9">GDMCC 1.1288</strain>
    </source>
</reference>
<dbReference type="InterPro" id="IPR012944">
    <property type="entry name" value="SusD_RagB_dom"/>
</dbReference>
<comment type="caution">
    <text evidence="8">The sequence shown here is derived from an EMBL/GenBank/DDBJ whole genome shotgun (WGS) entry which is preliminary data.</text>
</comment>
<comment type="subcellular location">
    <subcellularLocation>
        <location evidence="1">Cell outer membrane</location>
    </subcellularLocation>
</comment>
<name>A0A3E1Y3T3_9BACT</name>
<keyword evidence="5" id="KW-0998">Cell outer membrane</keyword>
<proteinExistence type="inferred from homology"/>
<organism evidence="8 9">
    <name type="scientific">Chitinophaga silvatica</name>
    <dbReference type="NCBI Taxonomy" id="2282649"/>
    <lineage>
        <taxon>Bacteria</taxon>
        <taxon>Pseudomonadati</taxon>
        <taxon>Bacteroidota</taxon>
        <taxon>Chitinophagia</taxon>
        <taxon>Chitinophagales</taxon>
        <taxon>Chitinophagaceae</taxon>
        <taxon>Chitinophaga</taxon>
    </lineage>
</organism>
<evidence type="ECO:0000256" key="4">
    <source>
        <dbReference type="ARBA" id="ARBA00023136"/>
    </source>
</evidence>
<dbReference type="Gene3D" id="1.25.40.390">
    <property type="match status" value="2"/>
</dbReference>
<dbReference type="InterPro" id="IPR011990">
    <property type="entry name" value="TPR-like_helical_dom_sf"/>
</dbReference>
<dbReference type="GO" id="GO:0009279">
    <property type="term" value="C:cell outer membrane"/>
    <property type="evidence" value="ECO:0007669"/>
    <property type="project" value="UniProtKB-SubCell"/>
</dbReference>
<dbReference type="EMBL" id="QPMM01000014">
    <property type="protein sequence ID" value="RFS19316.1"/>
    <property type="molecule type" value="Genomic_DNA"/>
</dbReference>
<sequence length="479" mass="53701">MKVMNKVFKNICLAVGLITTVSSCGKYLDVKPETSVLEEEAFKSAAGFQTALNGVYLQLSSYDMYGGKMHMAFPELLGQRYYQTSSSSYYSIASLNYAEKKTKDMAADYWNNNYKLIANLNNILDHLPGRKNLFAENDYNTIFGEVLALRTFLHFDLLRVFGPVFNTSDSVKSYIPYYSWRSAEARPYLPANQITDSLQGDITAALKYLKSDNIIKGAASPTDLGFPLRKTRFNYYAAKALQARMLLYRNDKAGAFEAAKEVINIQPTLFPFSGKNAADVQNDPSLLGDCLTYLENTKLPVSYDNLFVYTLDASALLAPRQEVLAVIYPETGDARMQTAVWRPASDGSKSVCFYKYAPIYRQSGSVKYQVNIGVPLIRASECYLIAAEADPDPLDAVKYLDVVRVARNILPTLANATLRTELTKEYRREFFGEGQMFFYYKRINSATMPNSSSTSTTATISMNSTKYIVPIPDDEQLAH</sequence>
<protein>
    <submittedName>
        <fullName evidence="8">RagB/SusD family nutrient uptake outer membrane protein</fullName>
    </submittedName>
</protein>
<dbReference type="AlphaFoldDB" id="A0A3E1Y3T3"/>
<dbReference type="Pfam" id="PF14322">
    <property type="entry name" value="SusD-like_3"/>
    <property type="match status" value="1"/>
</dbReference>
<gene>
    <name evidence="8" type="ORF">DVR12_24095</name>
</gene>
<keyword evidence="3" id="KW-0732">Signal</keyword>
<dbReference type="InterPro" id="IPR033985">
    <property type="entry name" value="SusD-like_N"/>
</dbReference>
<evidence type="ECO:0000256" key="5">
    <source>
        <dbReference type="ARBA" id="ARBA00023237"/>
    </source>
</evidence>
<evidence type="ECO:0000256" key="2">
    <source>
        <dbReference type="ARBA" id="ARBA00006275"/>
    </source>
</evidence>